<keyword evidence="3 6" id="KW-1133">Transmembrane helix</keyword>
<evidence type="ECO:0000256" key="2">
    <source>
        <dbReference type="ARBA" id="ARBA00022692"/>
    </source>
</evidence>
<dbReference type="AlphaFoldDB" id="A0A0K0F181"/>
<accession>A0A0K0F181</accession>
<dbReference type="InterPro" id="IPR045014">
    <property type="entry name" value="TM41A/B"/>
</dbReference>
<dbReference type="Proteomes" id="UP000035680">
    <property type="component" value="Unassembled WGS sequence"/>
</dbReference>
<evidence type="ECO:0000259" key="7">
    <source>
        <dbReference type="Pfam" id="PF09335"/>
    </source>
</evidence>
<name>A0A0K0F181_STRVS</name>
<dbReference type="PANTHER" id="PTHR43220:SF18">
    <property type="entry name" value="TRANSMEMBRANE PROTEIN 41B"/>
    <property type="match status" value="1"/>
</dbReference>
<dbReference type="PANTHER" id="PTHR43220">
    <property type="match status" value="1"/>
</dbReference>
<dbReference type="WBParaSite" id="SVE_0255100.1">
    <property type="protein sequence ID" value="SVE_0255100.1"/>
    <property type="gene ID" value="SVE_0255100"/>
</dbReference>
<feature type="transmembrane region" description="Helical" evidence="6">
    <location>
        <begin position="64"/>
        <end position="92"/>
    </location>
</feature>
<evidence type="ECO:0000256" key="6">
    <source>
        <dbReference type="SAM" id="Phobius"/>
    </source>
</evidence>
<feature type="domain" description="VTT" evidence="7">
    <location>
        <begin position="83"/>
        <end position="203"/>
    </location>
</feature>
<sequence length="243" mass="28039">MMLSTKQLSIVTLVLSIYSVALYIIYLNFPSLGEDEIIHIKYPRNLEDAKQLGVVLSRYTDKHYYIVLSAVVALYIVLQSFAIPGSLFLTFLSGYLFNFYHACLLVCTCSAIGASVCYFFSQWIGRELIIKYYPEKIDAWQREVDKHRSNIFNYIFFLRVTPFFPNWFINMTSPIINVPLMPFFFGTMLGVAPPSFVFIQAGKTLNLITDTNQIWSWNSVVLLTFFASLSLLPVFFKKKDEVK</sequence>
<reference evidence="8" key="1">
    <citation type="submission" date="2014-07" db="EMBL/GenBank/DDBJ databases">
        <authorList>
            <person name="Martin A.A"/>
            <person name="De Silva N."/>
        </authorList>
    </citation>
    <scope>NUCLEOTIDE SEQUENCE</scope>
</reference>
<dbReference type="Pfam" id="PF09335">
    <property type="entry name" value="VTT_dom"/>
    <property type="match status" value="1"/>
</dbReference>
<evidence type="ECO:0000256" key="3">
    <source>
        <dbReference type="ARBA" id="ARBA00022989"/>
    </source>
</evidence>
<keyword evidence="8" id="KW-1185">Reference proteome</keyword>
<feature type="transmembrane region" description="Helical" evidence="6">
    <location>
        <begin position="214"/>
        <end position="236"/>
    </location>
</feature>
<proteinExistence type="inferred from homology"/>
<organism evidence="8 9">
    <name type="scientific">Strongyloides venezuelensis</name>
    <name type="common">Threadworm</name>
    <dbReference type="NCBI Taxonomy" id="75913"/>
    <lineage>
        <taxon>Eukaryota</taxon>
        <taxon>Metazoa</taxon>
        <taxon>Ecdysozoa</taxon>
        <taxon>Nematoda</taxon>
        <taxon>Chromadorea</taxon>
        <taxon>Rhabditida</taxon>
        <taxon>Tylenchina</taxon>
        <taxon>Panagrolaimomorpha</taxon>
        <taxon>Strongyloidoidea</taxon>
        <taxon>Strongyloididae</taxon>
        <taxon>Strongyloides</taxon>
    </lineage>
</organism>
<evidence type="ECO:0000256" key="1">
    <source>
        <dbReference type="ARBA" id="ARBA00004141"/>
    </source>
</evidence>
<feature type="transmembrane region" description="Helical" evidence="6">
    <location>
        <begin position="99"/>
        <end position="121"/>
    </location>
</feature>
<comment type="similarity">
    <text evidence="5">Belongs to the TMEM41 family.</text>
</comment>
<dbReference type="GO" id="GO:0000045">
    <property type="term" value="P:autophagosome assembly"/>
    <property type="evidence" value="ECO:0007669"/>
    <property type="project" value="TreeGrafter"/>
</dbReference>
<keyword evidence="2 6" id="KW-0812">Transmembrane</keyword>
<dbReference type="STRING" id="75913.A0A0K0F181"/>
<evidence type="ECO:0000256" key="4">
    <source>
        <dbReference type="ARBA" id="ARBA00023136"/>
    </source>
</evidence>
<feature type="transmembrane region" description="Helical" evidence="6">
    <location>
        <begin position="181"/>
        <end position="202"/>
    </location>
</feature>
<feature type="transmembrane region" description="Helical" evidence="6">
    <location>
        <begin position="7"/>
        <end position="26"/>
    </location>
</feature>
<evidence type="ECO:0000256" key="5">
    <source>
        <dbReference type="ARBA" id="ARBA00025797"/>
    </source>
</evidence>
<evidence type="ECO:0000313" key="9">
    <source>
        <dbReference type="WBParaSite" id="SVE_0255100.1"/>
    </source>
</evidence>
<dbReference type="InterPro" id="IPR032816">
    <property type="entry name" value="VTT_dom"/>
</dbReference>
<protein>
    <submittedName>
        <fullName evidence="9">Transmembrane protein 41 homolog (inferred by orthology to a C. elegans protein)</fullName>
    </submittedName>
</protein>
<reference evidence="9" key="2">
    <citation type="submission" date="2015-08" db="UniProtKB">
        <authorList>
            <consortium name="WormBaseParasite"/>
        </authorList>
    </citation>
    <scope>IDENTIFICATION</scope>
</reference>
<evidence type="ECO:0000313" key="8">
    <source>
        <dbReference type="Proteomes" id="UP000035680"/>
    </source>
</evidence>
<comment type="subcellular location">
    <subcellularLocation>
        <location evidence="1">Membrane</location>
        <topology evidence="1">Multi-pass membrane protein</topology>
    </subcellularLocation>
</comment>
<feature type="transmembrane region" description="Helical" evidence="6">
    <location>
        <begin position="151"/>
        <end position="169"/>
    </location>
</feature>
<dbReference type="GO" id="GO:0005789">
    <property type="term" value="C:endoplasmic reticulum membrane"/>
    <property type="evidence" value="ECO:0007669"/>
    <property type="project" value="TreeGrafter"/>
</dbReference>
<keyword evidence="4 6" id="KW-0472">Membrane</keyword>